<sequence length="123" mass="14248">MYACGFCKQTYTRESACSALLFALREKLKNSLFPSFPTRSLTLLCKTFARENKTALAALKKRDYRAKSFSNSSSMKIDQQFYNVFFLSFFLNCPRCNTFKNVENYTANICIFCSHIHNARITQ</sequence>
<organism evidence="1">
    <name type="scientific">Culex pipiens</name>
    <name type="common">House mosquito</name>
    <dbReference type="NCBI Taxonomy" id="7175"/>
    <lineage>
        <taxon>Eukaryota</taxon>
        <taxon>Metazoa</taxon>
        <taxon>Ecdysozoa</taxon>
        <taxon>Arthropoda</taxon>
        <taxon>Hexapoda</taxon>
        <taxon>Insecta</taxon>
        <taxon>Pterygota</taxon>
        <taxon>Neoptera</taxon>
        <taxon>Endopterygota</taxon>
        <taxon>Diptera</taxon>
        <taxon>Nematocera</taxon>
        <taxon>Culicoidea</taxon>
        <taxon>Culicidae</taxon>
        <taxon>Culicinae</taxon>
        <taxon>Culicini</taxon>
        <taxon>Culex</taxon>
        <taxon>Culex</taxon>
    </lineage>
</organism>
<dbReference type="EMBL" id="HBUE01101371">
    <property type="protein sequence ID" value="CAG6485494.1"/>
    <property type="molecule type" value="Transcribed_RNA"/>
</dbReference>
<dbReference type="EMBL" id="HBUE01101380">
    <property type="protein sequence ID" value="CAG6485500.1"/>
    <property type="molecule type" value="Transcribed_RNA"/>
</dbReference>
<accession>A0A8D8D3Q4</accession>
<dbReference type="EMBL" id="HBUE01101383">
    <property type="protein sequence ID" value="CAG6485504.1"/>
    <property type="molecule type" value="Transcribed_RNA"/>
</dbReference>
<reference evidence="1" key="1">
    <citation type="submission" date="2021-05" db="EMBL/GenBank/DDBJ databases">
        <authorList>
            <person name="Alioto T."/>
            <person name="Alioto T."/>
            <person name="Gomez Garrido J."/>
        </authorList>
    </citation>
    <scope>NUCLEOTIDE SEQUENCE</scope>
</reference>
<dbReference type="EMBL" id="HBUE01145051">
    <property type="protein sequence ID" value="CAG6502522.1"/>
    <property type="molecule type" value="Transcribed_RNA"/>
</dbReference>
<dbReference type="EMBL" id="HBUE01145053">
    <property type="protein sequence ID" value="CAG6502523.1"/>
    <property type="molecule type" value="Transcribed_RNA"/>
</dbReference>
<dbReference type="AlphaFoldDB" id="A0A8D8D3Q4"/>
<protein>
    <submittedName>
        <fullName evidence="1">(northern house mosquito) hypothetical protein</fullName>
    </submittedName>
</protein>
<dbReference type="EMBL" id="HBUE01101386">
    <property type="protein sequence ID" value="CAG6485507.1"/>
    <property type="molecule type" value="Transcribed_RNA"/>
</dbReference>
<dbReference type="EMBL" id="HBUE01249895">
    <property type="protein sequence ID" value="CAG6553761.1"/>
    <property type="molecule type" value="Transcribed_RNA"/>
</dbReference>
<proteinExistence type="predicted"/>
<evidence type="ECO:0000313" key="1">
    <source>
        <dbReference type="EMBL" id="CAG6502522.1"/>
    </source>
</evidence>
<dbReference type="EMBL" id="HBUE01249897">
    <property type="protein sequence ID" value="CAG6553762.1"/>
    <property type="molecule type" value="Transcribed_RNA"/>
</dbReference>
<dbReference type="EMBL" id="HBUE01101382">
    <property type="protein sequence ID" value="CAG6485502.1"/>
    <property type="molecule type" value="Transcribed_RNA"/>
</dbReference>
<name>A0A8D8D3Q4_CULPI</name>